<protein>
    <recommendedName>
        <fullName evidence="2">DUF4604 domain-containing protein</fullName>
    </recommendedName>
</protein>
<feature type="compositionally biased region" description="Basic and acidic residues" evidence="1">
    <location>
        <begin position="78"/>
        <end position="104"/>
    </location>
</feature>
<evidence type="ECO:0000313" key="4">
    <source>
        <dbReference type="Proteomes" id="UP000318582"/>
    </source>
</evidence>
<proteinExistence type="predicted"/>
<feature type="compositionally biased region" description="Acidic residues" evidence="1">
    <location>
        <begin position="49"/>
        <end position="60"/>
    </location>
</feature>
<organism evidence="3 4">
    <name type="scientific">Powellomyces hirtus</name>
    <dbReference type="NCBI Taxonomy" id="109895"/>
    <lineage>
        <taxon>Eukaryota</taxon>
        <taxon>Fungi</taxon>
        <taxon>Fungi incertae sedis</taxon>
        <taxon>Chytridiomycota</taxon>
        <taxon>Chytridiomycota incertae sedis</taxon>
        <taxon>Chytridiomycetes</taxon>
        <taxon>Spizellomycetales</taxon>
        <taxon>Powellomycetaceae</taxon>
        <taxon>Powellomyces</taxon>
    </lineage>
</organism>
<gene>
    <name evidence="3" type="ORF">PhCBS80983_g02109</name>
</gene>
<dbReference type="EMBL" id="QEAQ01000020">
    <property type="protein sequence ID" value="TPX59956.1"/>
    <property type="molecule type" value="Genomic_DNA"/>
</dbReference>
<dbReference type="Proteomes" id="UP000318582">
    <property type="component" value="Unassembled WGS sequence"/>
</dbReference>
<feature type="domain" description="DUF4604" evidence="2">
    <location>
        <begin position="13"/>
        <end position="179"/>
    </location>
</feature>
<dbReference type="InterPro" id="IPR027911">
    <property type="entry name" value="DUF4604"/>
</dbReference>
<dbReference type="Pfam" id="PF15377">
    <property type="entry name" value="DUF4604"/>
    <property type="match status" value="1"/>
</dbReference>
<dbReference type="PANTHER" id="PTHR31195:SF2">
    <property type="entry name" value="GEO02494P1"/>
    <property type="match status" value="1"/>
</dbReference>
<dbReference type="PANTHER" id="PTHR31195">
    <property type="entry name" value="GEO02494P1"/>
    <property type="match status" value="1"/>
</dbReference>
<name>A0A507E811_9FUNG</name>
<accession>A0A507E811</accession>
<dbReference type="InterPro" id="IPR040219">
    <property type="entry name" value="KIAA1143-like"/>
</dbReference>
<feature type="region of interest" description="Disordered" evidence="1">
    <location>
        <begin position="26"/>
        <end position="180"/>
    </location>
</feature>
<dbReference type="AlphaFoldDB" id="A0A507E811"/>
<feature type="compositionally biased region" description="Basic residues" evidence="1">
    <location>
        <begin position="130"/>
        <end position="141"/>
    </location>
</feature>
<evidence type="ECO:0000256" key="1">
    <source>
        <dbReference type="SAM" id="MobiDB-lite"/>
    </source>
</evidence>
<comment type="caution">
    <text evidence="3">The sequence shown here is derived from an EMBL/GenBank/DDBJ whole genome shotgun (WGS) entry which is preliminary data.</text>
</comment>
<evidence type="ECO:0000259" key="2">
    <source>
        <dbReference type="Pfam" id="PF15377"/>
    </source>
</evidence>
<reference evidence="3 4" key="1">
    <citation type="journal article" date="2019" name="Sci. Rep.">
        <title>Comparative genomics of chytrid fungi reveal insights into the obligate biotrophic and pathogenic lifestyle of Synchytrium endobioticum.</title>
        <authorList>
            <person name="van de Vossenberg B.T.L.H."/>
            <person name="Warris S."/>
            <person name="Nguyen H.D.T."/>
            <person name="van Gent-Pelzer M.P.E."/>
            <person name="Joly D.L."/>
            <person name="van de Geest H.C."/>
            <person name="Bonants P.J.M."/>
            <person name="Smith D.S."/>
            <person name="Levesque C.A."/>
            <person name="van der Lee T.A.J."/>
        </authorList>
    </citation>
    <scope>NUCLEOTIDE SEQUENCE [LARGE SCALE GENOMIC DNA]</scope>
    <source>
        <strain evidence="3 4">CBS 809.83</strain>
    </source>
</reference>
<evidence type="ECO:0000313" key="3">
    <source>
        <dbReference type="EMBL" id="TPX59956.1"/>
    </source>
</evidence>
<keyword evidence="4" id="KW-1185">Reference proteome</keyword>
<sequence length="180" mass="20161">MREKKMNFNARQSLQFQAETPNFLKLLQSAVNPPGRQRKDRSIPNFEGGSDDDDNDDDSGPDVPERDDEKPQIVVEKGITDMEVRRFRGEDAKSADDGRKRAADADSGNESGKQGEDTSGAEDAEDGGKVKFRRPKAKKAHLSSAAEEKRRKLNRKKKESLKDVKKIKNKKLLSFGDEEG</sequence>